<protein>
    <submittedName>
        <fullName evidence="1">Helix-turn-helix domain-containing protein</fullName>
    </submittedName>
</protein>
<gene>
    <name evidence="1" type="ORF">ACFQ5P_10015</name>
</gene>
<dbReference type="InterPro" id="IPR001387">
    <property type="entry name" value="Cro/C1-type_HTH"/>
</dbReference>
<name>A0ABW4DYY1_9RHOB</name>
<comment type="caution">
    <text evidence="1">The sequence shown here is derived from an EMBL/GenBank/DDBJ whole genome shotgun (WGS) entry which is preliminary data.</text>
</comment>
<dbReference type="CDD" id="cd00093">
    <property type="entry name" value="HTH_XRE"/>
    <property type="match status" value="1"/>
</dbReference>
<evidence type="ECO:0000313" key="1">
    <source>
        <dbReference type="EMBL" id="MFD1481631.1"/>
    </source>
</evidence>
<sequence length="125" mass="13861">MGRSIILDNADNRHMNLDRKTQLARVNDMGLAATAIRLRAAFLASGLAQQQDLARASGVSKTVLSNAMSGATYPNREVMKYLYRAHRIDFNFLMNGDFAQLPGDVQQQIFAALEVATSEWDQKEG</sequence>
<dbReference type="InterPro" id="IPR010982">
    <property type="entry name" value="Lambda_DNA-bd_dom_sf"/>
</dbReference>
<proteinExistence type="predicted"/>
<accession>A0ABW4DYY1</accession>
<organism evidence="1 2">
    <name type="scientific">Paracoccus nototheniae</name>
    <dbReference type="NCBI Taxonomy" id="2489002"/>
    <lineage>
        <taxon>Bacteria</taxon>
        <taxon>Pseudomonadati</taxon>
        <taxon>Pseudomonadota</taxon>
        <taxon>Alphaproteobacteria</taxon>
        <taxon>Rhodobacterales</taxon>
        <taxon>Paracoccaceae</taxon>
        <taxon>Paracoccus</taxon>
    </lineage>
</organism>
<dbReference type="EMBL" id="JBHTOQ010000022">
    <property type="protein sequence ID" value="MFD1481631.1"/>
    <property type="molecule type" value="Genomic_DNA"/>
</dbReference>
<dbReference type="Proteomes" id="UP001597302">
    <property type="component" value="Unassembled WGS sequence"/>
</dbReference>
<keyword evidence="2" id="KW-1185">Reference proteome</keyword>
<dbReference type="SUPFAM" id="SSF47413">
    <property type="entry name" value="lambda repressor-like DNA-binding domains"/>
    <property type="match status" value="1"/>
</dbReference>
<dbReference type="RefSeq" id="WP_242679469.1">
    <property type="nucleotide sequence ID" value="NZ_CBCSAJ010000004.1"/>
</dbReference>
<evidence type="ECO:0000313" key="2">
    <source>
        <dbReference type="Proteomes" id="UP001597302"/>
    </source>
</evidence>
<dbReference type="Gene3D" id="1.10.260.40">
    <property type="entry name" value="lambda repressor-like DNA-binding domains"/>
    <property type="match status" value="1"/>
</dbReference>
<reference evidence="2" key="1">
    <citation type="journal article" date="2019" name="Int. J. Syst. Evol. Microbiol.">
        <title>The Global Catalogue of Microorganisms (GCM) 10K type strain sequencing project: providing services to taxonomists for standard genome sequencing and annotation.</title>
        <authorList>
            <consortium name="The Broad Institute Genomics Platform"/>
            <consortium name="The Broad Institute Genome Sequencing Center for Infectious Disease"/>
            <person name="Wu L."/>
            <person name="Ma J."/>
        </authorList>
    </citation>
    <scope>NUCLEOTIDE SEQUENCE [LARGE SCALE GENOMIC DNA]</scope>
    <source>
        <strain evidence="2">CCM 8875</strain>
    </source>
</reference>